<gene>
    <name evidence="1" type="ORF">QLX08_002756</name>
</gene>
<evidence type="ECO:0000313" key="2">
    <source>
        <dbReference type="Proteomes" id="UP001432146"/>
    </source>
</evidence>
<sequence length="106" mass="11447">MRTFALRRSCWVRGNHLTIDGGGCKEGPISPSSCVDPTDPSHGWPTSSFAHPIPRVILALGIKAIADSSIAASCKKFANQLDTQFTGHRCTVLVSFRCLEENLGHP</sequence>
<protein>
    <submittedName>
        <fullName evidence="1">Uncharacterized protein</fullName>
    </submittedName>
</protein>
<keyword evidence="2" id="KW-1185">Reference proteome</keyword>
<organism evidence="1 2">
    <name type="scientific">Tetragonisca angustula</name>
    <dbReference type="NCBI Taxonomy" id="166442"/>
    <lineage>
        <taxon>Eukaryota</taxon>
        <taxon>Metazoa</taxon>
        <taxon>Ecdysozoa</taxon>
        <taxon>Arthropoda</taxon>
        <taxon>Hexapoda</taxon>
        <taxon>Insecta</taxon>
        <taxon>Pterygota</taxon>
        <taxon>Neoptera</taxon>
        <taxon>Endopterygota</taxon>
        <taxon>Hymenoptera</taxon>
        <taxon>Apocrita</taxon>
        <taxon>Aculeata</taxon>
        <taxon>Apoidea</taxon>
        <taxon>Anthophila</taxon>
        <taxon>Apidae</taxon>
        <taxon>Tetragonisca</taxon>
    </lineage>
</organism>
<accession>A0AAW1A9X0</accession>
<comment type="caution">
    <text evidence="1">The sequence shown here is derived from an EMBL/GenBank/DDBJ whole genome shotgun (WGS) entry which is preliminary data.</text>
</comment>
<reference evidence="1 2" key="1">
    <citation type="submission" date="2024-05" db="EMBL/GenBank/DDBJ databases">
        <title>The nuclear and mitochondrial genome assemblies of Tetragonisca angustula (Apidae: Meliponini), a tiny yet remarkable pollinator in the Neotropics.</title>
        <authorList>
            <person name="Ferrari R."/>
            <person name="Ricardo P.C."/>
            <person name="Dias F.C."/>
            <person name="Araujo N.S."/>
            <person name="Soares D.O."/>
            <person name="Zhou Q.-S."/>
            <person name="Zhu C.-D."/>
            <person name="Coutinho L."/>
            <person name="Airas M.C."/>
            <person name="Batista T.M."/>
        </authorList>
    </citation>
    <scope>NUCLEOTIDE SEQUENCE [LARGE SCALE GENOMIC DNA]</scope>
    <source>
        <strain evidence="1">ASF017062</strain>
        <tissue evidence="1">Abdomen</tissue>
    </source>
</reference>
<name>A0AAW1A9X0_9HYME</name>
<evidence type="ECO:0000313" key="1">
    <source>
        <dbReference type="EMBL" id="KAK9306557.1"/>
    </source>
</evidence>
<proteinExistence type="predicted"/>
<dbReference type="Proteomes" id="UP001432146">
    <property type="component" value="Unassembled WGS sequence"/>
</dbReference>
<dbReference type="EMBL" id="JAWNGG020000038">
    <property type="protein sequence ID" value="KAK9306557.1"/>
    <property type="molecule type" value="Genomic_DNA"/>
</dbReference>
<dbReference type="AlphaFoldDB" id="A0AAW1A9X0"/>